<accession>A0A1V9G6P9</accession>
<evidence type="ECO:0000313" key="2">
    <source>
        <dbReference type="Proteomes" id="UP000192796"/>
    </source>
</evidence>
<dbReference type="Proteomes" id="UP000192796">
    <property type="component" value="Unassembled WGS sequence"/>
</dbReference>
<name>A0A1V9G6P9_9BACT</name>
<protein>
    <recommendedName>
        <fullName evidence="3">DUF5007 domain-containing protein</fullName>
    </recommendedName>
</protein>
<dbReference type="AlphaFoldDB" id="A0A1V9G6P9"/>
<dbReference type="EMBL" id="LVYD01000002">
    <property type="protein sequence ID" value="OQP66325.1"/>
    <property type="molecule type" value="Genomic_DNA"/>
</dbReference>
<evidence type="ECO:0000313" key="1">
    <source>
        <dbReference type="EMBL" id="OQP66325.1"/>
    </source>
</evidence>
<dbReference type="STRING" id="1703345.A3860_12540"/>
<sequence>MVQKSNKPKTNKMGIRKFTYIITTILLSITITAGVFSGCTKYGKGFLSPYMQYAVSEFGVVRGRTATSYSMITDGSSVPLRIKWTHVYDSLGHSADDLFNKQYPVGVWTAAYNPLTDTNFATISAKRTVQNLQPIVINEKSGTLEANSGTIYLPTGTYTMDMEVSNEAGTETLNRIMQIVIKDGKPLETSPETGAFSNSLLFANTPTGKGTLFNGANNPFDLVTVTRFADTPNVLILKVTDRNGVPFNPKAGEFAKRPNSGLNPQPPFLQNLQDYAPDTYVASDTAISIKYPLVPFPIVSLGNGFNMYYRIPAQYVHIDSTSSWSANTAGKYYAGSTDSHYLGVYKDNLYDYSLRIPMRIQVPGAYQINVRILNTTHR</sequence>
<gene>
    <name evidence="1" type="ORF">A3860_12540</name>
</gene>
<proteinExistence type="predicted"/>
<organism evidence="1 2">
    <name type="scientific">Niastella vici</name>
    <dbReference type="NCBI Taxonomy" id="1703345"/>
    <lineage>
        <taxon>Bacteria</taxon>
        <taxon>Pseudomonadati</taxon>
        <taxon>Bacteroidota</taxon>
        <taxon>Chitinophagia</taxon>
        <taxon>Chitinophagales</taxon>
        <taxon>Chitinophagaceae</taxon>
        <taxon>Niastella</taxon>
    </lineage>
</organism>
<keyword evidence="2" id="KW-1185">Reference proteome</keyword>
<comment type="caution">
    <text evidence="1">The sequence shown here is derived from an EMBL/GenBank/DDBJ whole genome shotgun (WGS) entry which is preliminary data.</text>
</comment>
<reference evidence="1 2" key="1">
    <citation type="submission" date="2016-03" db="EMBL/GenBank/DDBJ databases">
        <title>Niastella vici sp. nov., isolated from farmland soil.</title>
        <authorList>
            <person name="Chen L."/>
            <person name="Wang D."/>
            <person name="Yang S."/>
            <person name="Wang G."/>
        </authorList>
    </citation>
    <scope>NUCLEOTIDE SEQUENCE [LARGE SCALE GENOMIC DNA]</scope>
    <source>
        <strain evidence="1 2">DJ57</strain>
    </source>
</reference>
<evidence type="ECO:0008006" key="3">
    <source>
        <dbReference type="Google" id="ProtNLM"/>
    </source>
</evidence>